<keyword evidence="1" id="KW-0472">Membrane</keyword>
<dbReference type="OrthoDB" id="10006218at2759"/>
<dbReference type="PANTHER" id="PTHR44843">
    <property type="entry name" value="METHYLTRANSFERASE"/>
    <property type="match status" value="1"/>
</dbReference>
<dbReference type="InterPro" id="IPR057192">
    <property type="entry name" value="DUF7870"/>
</dbReference>
<dbReference type="Gene3D" id="3.40.50.150">
    <property type="entry name" value="Vaccinia Virus protein VP39"/>
    <property type="match status" value="2"/>
</dbReference>
<sequence length="554" mass="62551">MESSTGKPSLLSNVLVRVFSFGVLVFLARFAYIVTIRGKSCDSGDFCFFSSIPDTLRLSTGFLLTDPSAMPDGDARTFDVDFRLRNYFSSVFQDMITEGYLSPDSKVLCIETINGQDVVALREIGVPDSIGISKKPWPPFVVSGQPFRQPFGDNTFDFEYSGNAGLDRSALPAQFASEVLRTLKPGGFFVVHTAAKDLYSLNSLLDLFNSCRLIRSRDIDGFDSSMPSIREIVLKNENEILGHDKNKQSSHGNLVNKCSVPEHKRELIRNAEPLIPEEPLKPWITLKKNIKNIRYLSSMVDISFKRRYVYIDVGARSYGSSIGSWFRKQYPKQNKTFEIYAIEADKAFHEEYRTKKRITLLPYAAWVRNETLFFGINREPSHKIGEKGRGMGRIQAVQSSSNFVGDLDMIQGIDFANWLKNTVSERDFVMMKMDVEGTEFHLIPRLFSPCITDGPPLGAALVERLDWIVSTLLMPLFFTTCRLQMDVFAIQKLKNNAILRCFSLAVIRNSKSIVELAFLTDWKQSRVINDECFAILRILVVAVAGVISLCEIAV</sequence>
<dbReference type="EMBL" id="CM018034">
    <property type="protein sequence ID" value="KAA8543693.1"/>
    <property type="molecule type" value="Genomic_DNA"/>
</dbReference>
<feature type="domain" description="DUF7870" evidence="2">
    <location>
        <begin position="272"/>
        <end position="367"/>
    </location>
</feature>
<keyword evidence="1" id="KW-1133">Transmembrane helix</keyword>
<dbReference type="PANTHER" id="PTHR44843:SF14">
    <property type="entry name" value="METHYLTRANSFERASE TYPE 11 DOMAIN-CONTAINING PROTEIN"/>
    <property type="match status" value="1"/>
</dbReference>
<gene>
    <name evidence="3" type="ORF">F0562_021561</name>
</gene>
<accession>A0A5J5BKT8</accession>
<dbReference type="InterPro" id="IPR029063">
    <property type="entry name" value="SAM-dependent_MTases_sf"/>
</dbReference>
<evidence type="ECO:0000313" key="3">
    <source>
        <dbReference type="EMBL" id="KAA8543693.1"/>
    </source>
</evidence>
<dbReference type="SUPFAM" id="SSF53335">
    <property type="entry name" value="S-adenosyl-L-methionine-dependent methyltransferases"/>
    <property type="match status" value="2"/>
</dbReference>
<organism evidence="3 4">
    <name type="scientific">Nyssa sinensis</name>
    <dbReference type="NCBI Taxonomy" id="561372"/>
    <lineage>
        <taxon>Eukaryota</taxon>
        <taxon>Viridiplantae</taxon>
        <taxon>Streptophyta</taxon>
        <taxon>Embryophyta</taxon>
        <taxon>Tracheophyta</taxon>
        <taxon>Spermatophyta</taxon>
        <taxon>Magnoliopsida</taxon>
        <taxon>eudicotyledons</taxon>
        <taxon>Gunneridae</taxon>
        <taxon>Pentapetalae</taxon>
        <taxon>asterids</taxon>
        <taxon>Cornales</taxon>
        <taxon>Nyssaceae</taxon>
        <taxon>Nyssa</taxon>
    </lineage>
</organism>
<keyword evidence="1" id="KW-0812">Transmembrane</keyword>
<name>A0A5J5BKT8_9ASTE</name>
<proteinExistence type="predicted"/>
<dbReference type="Pfam" id="PF25276">
    <property type="entry name" value="DUF7870"/>
    <property type="match status" value="1"/>
</dbReference>
<protein>
    <recommendedName>
        <fullName evidence="2">DUF7870 domain-containing protein</fullName>
    </recommendedName>
</protein>
<dbReference type="AlphaFoldDB" id="A0A5J5BKT8"/>
<evidence type="ECO:0000256" key="1">
    <source>
        <dbReference type="SAM" id="Phobius"/>
    </source>
</evidence>
<dbReference type="Proteomes" id="UP000325577">
    <property type="component" value="Linkage Group LG11"/>
</dbReference>
<evidence type="ECO:0000259" key="2">
    <source>
        <dbReference type="Pfam" id="PF25276"/>
    </source>
</evidence>
<reference evidence="3 4" key="1">
    <citation type="submission" date="2019-09" db="EMBL/GenBank/DDBJ databases">
        <title>A chromosome-level genome assembly of the Chinese tupelo Nyssa sinensis.</title>
        <authorList>
            <person name="Yang X."/>
            <person name="Kang M."/>
            <person name="Yang Y."/>
            <person name="Xiong H."/>
            <person name="Wang M."/>
            <person name="Zhang Z."/>
            <person name="Wang Z."/>
            <person name="Wu H."/>
            <person name="Ma T."/>
            <person name="Liu J."/>
            <person name="Xi Z."/>
        </authorList>
    </citation>
    <scope>NUCLEOTIDE SEQUENCE [LARGE SCALE GENOMIC DNA]</scope>
    <source>
        <strain evidence="3">J267</strain>
        <tissue evidence="3">Leaf</tissue>
    </source>
</reference>
<keyword evidence="4" id="KW-1185">Reference proteome</keyword>
<feature type="transmembrane region" description="Helical" evidence="1">
    <location>
        <begin position="14"/>
        <end position="34"/>
    </location>
</feature>
<evidence type="ECO:0000313" key="4">
    <source>
        <dbReference type="Proteomes" id="UP000325577"/>
    </source>
</evidence>